<reference evidence="1 2" key="1">
    <citation type="submission" date="2016-10" db="EMBL/GenBank/DDBJ databases">
        <authorList>
            <person name="de Groot N.N."/>
        </authorList>
    </citation>
    <scope>NUCLEOTIDE SEQUENCE [LARGE SCALE GENOMIC DNA]</scope>
    <source>
        <strain evidence="1 2">ATCC BAA-466</strain>
    </source>
</reference>
<dbReference type="Pfam" id="PF16264">
    <property type="entry name" value="SatD"/>
    <property type="match status" value="1"/>
</dbReference>
<evidence type="ECO:0000313" key="1">
    <source>
        <dbReference type="EMBL" id="SDF86243.1"/>
    </source>
</evidence>
<protein>
    <submittedName>
        <fullName evidence="1">SatD family (SatD)</fullName>
    </submittedName>
</protein>
<dbReference type="InterPro" id="IPR032580">
    <property type="entry name" value="SatD"/>
</dbReference>
<organism evidence="1 2">
    <name type="scientific">Facklamia miroungae</name>
    <dbReference type="NCBI Taxonomy" id="120956"/>
    <lineage>
        <taxon>Bacteria</taxon>
        <taxon>Bacillati</taxon>
        <taxon>Bacillota</taxon>
        <taxon>Bacilli</taxon>
        <taxon>Lactobacillales</taxon>
        <taxon>Aerococcaceae</taxon>
        <taxon>Facklamia</taxon>
    </lineage>
</organism>
<gene>
    <name evidence="1" type="ORF">SAMN05421791_101271</name>
</gene>
<dbReference type="STRING" id="120956.SAMN05421791_101271"/>
<dbReference type="Proteomes" id="UP000199708">
    <property type="component" value="Unassembled WGS sequence"/>
</dbReference>
<dbReference type="AlphaFoldDB" id="A0A1G7PJ27"/>
<proteinExistence type="predicted"/>
<evidence type="ECO:0000313" key="2">
    <source>
        <dbReference type="Proteomes" id="UP000199708"/>
    </source>
</evidence>
<sequence>MATDVVIIGDFIKSKEIKERKVFQKQVQDMFKRFNQKYQKQLLSKLTLTVGDEFQVIVKLDSNWLNFLDDLYVTLPHPFRVGIGIGEITTAIDPERSIGADGPAFWRAREAIEAVHRNNYGNKCHLALRTKDDSINQTVNTLFLLSETLKSQWTDLQRKTFKLMLEEGIYQAEFDQAHFAKRIQISESSLSKRLSLGNIKIYLRGRETIAEFLEVNYESL</sequence>
<keyword evidence="2" id="KW-1185">Reference proteome</keyword>
<accession>A0A1G7PJ27</accession>
<dbReference type="RefSeq" id="WP_090288972.1">
    <property type="nucleotide sequence ID" value="NZ_FNCK01000001.1"/>
</dbReference>
<dbReference type="OrthoDB" id="3197351at2"/>
<dbReference type="EMBL" id="FNCK01000001">
    <property type="protein sequence ID" value="SDF86243.1"/>
    <property type="molecule type" value="Genomic_DNA"/>
</dbReference>
<name>A0A1G7PJ27_9LACT</name>